<dbReference type="SUPFAM" id="SSF51735">
    <property type="entry name" value="NAD(P)-binding Rossmann-fold domains"/>
    <property type="match status" value="1"/>
</dbReference>
<dbReference type="GO" id="GO:0016491">
    <property type="term" value="F:oxidoreductase activity"/>
    <property type="evidence" value="ECO:0007669"/>
    <property type="project" value="UniProtKB-KW"/>
</dbReference>
<keyword evidence="2" id="KW-0560">Oxidoreductase</keyword>
<dbReference type="AlphaFoldDB" id="A0A1H4UT78"/>
<protein>
    <submittedName>
        <fullName evidence="3">Short chain dehydrogenase</fullName>
    </submittedName>
</protein>
<dbReference type="Pfam" id="PF00106">
    <property type="entry name" value="adh_short"/>
    <property type="match status" value="1"/>
</dbReference>
<dbReference type="EMBL" id="FNTL01000004">
    <property type="protein sequence ID" value="SEC71618.1"/>
    <property type="molecule type" value="Genomic_DNA"/>
</dbReference>
<dbReference type="Gene3D" id="3.40.50.720">
    <property type="entry name" value="NAD(P)-binding Rossmann-like Domain"/>
    <property type="match status" value="1"/>
</dbReference>
<evidence type="ECO:0000256" key="1">
    <source>
        <dbReference type="ARBA" id="ARBA00006484"/>
    </source>
</evidence>
<comment type="similarity">
    <text evidence="1">Belongs to the short-chain dehydrogenases/reductases (SDR) family.</text>
</comment>
<reference evidence="4" key="1">
    <citation type="submission" date="2016-10" db="EMBL/GenBank/DDBJ databases">
        <authorList>
            <person name="Varghese N."/>
        </authorList>
    </citation>
    <scope>NUCLEOTIDE SEQUENCE [LARGE SCALE GENOMIC DNA]</scope>
    <source>
        <strain evidence="4">DSM 44719</strain>
    </source>
</reference>
<dbReference type="InterPro" id="IPR002347">
    <property type="entry name" value="SDR_fam"/>
</dbReference>
<evidence type="ECO:0000313" key="4">
    <source>
        <dbReference type="Proteomes" id="UP000183407"/>
    </source>
</evidence>
<evidence type="ECO:0000313" key="3">
    <source>
        <dbReference type="EMBL" id="SEC71618.1"/>
    </source>
</evidence>
<sequence>MMRTEKISARGVVVVTAAGSEQGRRTAQELLDSGWCVAVTARTVTELARIMPGMSGHRLLAVAADPGDPRQVERLLNRVLGRFGRIDSVLGAESSIVSAWRRRTPTEGTAAA</sequence>
<dbReference type="Proteomes" id="UP000183407">
    <property type="component" value="Unassembled WGS sequence"/>
</dbReference>
<dbReference type="PANTHER" id="PTHR43669">
    <property type="entry name" value="5-KETO-D-GLUCONATE 5-REDUCTASE"/>
    <property type="match status" value="1"/>
</dbReference>
<dbReference type="RefSeq" id="WP_073361984.1">
    <property type="nucleotide sequence ID" value="NZ_FNTL01000004.1"/>
</dbReference>
<evidence type="ECO:0000256" key="2">
    <source>
        <dbReference type="ARBA" id="ARBA00023002"/>
    </source>
</evidence>
<organism evidence="3 4">
    <name type="scientific">Rhodococcus jostii</name>
    <dbReference type="NCBI Taxonomy" id="132919"/>
    <lineage>
        <taxon>Bacteria</taxon>
        <taxon>Bacillati</taxon>
        <taxon>Actinomycetota</taxon>
        <taxon>Actinomycetes</taxon>
        <taxon>Mycobacteriales</taxon>
        <taxon>Nocardiaceae</taxon>
        <taxon>Rhodococcus</taxon>
    </lineage>
</organism>
<dbReference type="PANTHER" id="PTHR43669:SF3">
    <property type="entry name" value="ALCOHOL DEHYDROGENASE, PUTATIVE (AFU_ORTHOLOGUE AFUA_3G03445)-RELATED"/>
    <property type="match status" value="1"/>
</dbReference>
<gene>
    <name evidence="3" type="ORF">SAMN04490220_2383</name>
</gene>
<accession>A0A1H4UT78</accession>
<proteinExistence type="inferred from homology"/>
<dbReference type="InterPro" id="IPR036291">
    <property type="entry name" value="NAD(P)-bd_dom_sf"/>
</dbReference>
<name>A0A1H4UT78_RHOJO</name>